<name>A0A972NZA5_9BURK</name>
<evidence type="ECO:0000256" key="8">
    <source>
        <dbReference type="RuleBase" id="RU000683"/>
    </source>
</evidence>
<gene>
    <name evidence="10" type="ORF">GNZ13_45760</name>
</gene>
<comment type="caution">
    <text evidence="10">The sequence shown here is derived from an EMBL/GenBank/DDBJ whole genome shotgun (WGS) entry which is preliminary data.</text>
</comment>
<feature type="domain" description="VOC" evidence="9">
    <location>
        <begin position="11"/>
        <end position="149"/>
    </location>
</feature>
<dbReference type="PROSITE" id="PS51819">
    <property type="entry name" value="VOC"/>
    <property type="match status" value="1"/>
</dbReference>
<dbReference type="InterPro" id="IPR000486">
    <property type="entry name" value="Xdiol_ring_cleave_dOase_1/2"/>
</dbReference>
<dbReference type="Proteomes" id="UP000655523">
    <property type="component" value="Unassembled WGS sequence"/>
</dbReference>
<keyword evidence="11" id="KW-1185">Reference proteome</keyword>
<evidence type="ECO:0000256" key="6">
    <source>
        <dbReference type="ARBA" id="ARBA00023002"/>
    </source>
</evidence>
<evidence type="ECO:0000256" key="1">
    <source>
        <dbReference type="ARBA" id="ARBA00001954"/>
    </source>
</evidence>
<dbReference type="GO" id="GO:0051213">
    <property type="term" value="F:dioxygenase activity"/>
    <property type="evidence" value="ECO:0007669"/>
    <property type="project" value="UniProtKB-KW"/>
</dbReference>
<accession>A0A972NZA5</accession>
<protein>
    <submittedName>
        <fullName evidence="10">VOC family protein</fullName>
    </submittedName>
</protein>
<keyword evidence="3" id="KW-0479">Metal-binding</keyword>
<evidence type="ECO:0000256" key="4">
    <source>
        <dbReference type="ARBA" id="ARBA00022797"/>
    </source>
</evidence>
<dbReference type="PROSITE" id="PS00082">
    <property type="entry name" value="EXTRADIOL_DIOXYGENAS"/>
    <property type="match status" value="1"/>
</dbReference>
<dbReference type="InterPro" id="IPR004360">
    <property type="entry name" value="Glyas_Fos-R_dOase_dom"/>
</dbReference>
<dbReference type="SUPFAM" id="SSF54593">
    <property type="entry name" value="Glyoxalase/Bleomycin resistance protein/Dihydroxybiphenyl dioxygenase"/>
    <property type="match status" value="1"/>
</dbReference>
<evidence type="ECO:0000256" key="2">
    <source>
        <dbReference type="ARBA" id="ARBA00008784"/>
    </source>
</evidence>
<dbReference type="Pfam" id="PF00903">
    <property type="entry name" value="Glyoxalase"/>
    <property type="match status" value="1"/>
</dbReference>
<comment type="similarity">
    <text evidence="2 8">Belongs to the extradiol ring-cleavage dioxygenase family.</text>
</comment>
<evidence type="ECO:0000256" key="3">
    <source>
        <dbReference type="ARBA" id="ARBA00022723"/>
    </source>
</evidence>
<evidence type="ECO:0000313" key="10">
    <source>
        <dbReference type="EMBL" id="NPT61642.1"/>
    </source>
</evidence>
<sequence>MNKPESLRLSGVDHTARPTWKLRETVEFYRDTLGLPLVHTISARGWGPESHPDFLHFFFDSGNGSTIAFFYYLGETKPEERPVMRPAPDDHIYDATHTAWLADNTEQLLMWKEMLEAKGVEVSATTRHEVIESIYFRDPNGYFIEITVKLRALQALDAQDAALTLKAAIDAEVAAQQTQHQVRDIDDVWREKGKLLGNQCGIPMGGPGIFVPALAEFSSVVDAARDTRGWRVSQPSPGYFLIEADHAIEFSRKDLGLKPAVWYGLFTGGLCGRIETFDRDRVRIVKQ</sequence>
<dbReference type="EMBL" id="WOEZ01000277">
    <property type="protein sequence ID" value="NPT61642.1"/>
    <property type="molecule type" value="Genomic_DNA"/>
</dbReference>
<organism evidence="10 11">
    <name type="scientific">Paraburkholderia elongata</name>
    <dbReference type="NCBI Taxonomy" id="2675747"/>
    <lineage>
        <taxon>Bacteria</taxon>
        <taxon>Pseudomonadati</taxon>
        <taxon>Pseudomonadota</taxon>
        <taxon>Betaproteobacteria</taxon>
        <taxon>Burkholderiales</taxon>
        <taxon>Burkholderiaceae</taxon>
        <taxon>Paraburkholderia</taxon>
    </lineage>
</organism>
<dbReference type="AlphaFoldDB" id="A0A972NZA5"/>
<evidence type="ECO:0000256" key="7">
    <source>
        <dbReference type="ARBA" id="ARBA00023004"/>
    </source>
</evidence>
<dbReference type="InterPro" id="IPR029068">
    <property type="entry name" value="Glyas_Bleomycin-R_OHBP_Dase"/>
</dbReference>
<keyword evidence="7 8" id="KW-0408">Iron</keyword>
<evidence type="ECO:0000313" key="11">
    <source>
        <dbReference type="Proteomes" id="UP000655523"/>
    </source>
</evidence>
<dbReference type="Gene3D" id="3.10.180.10">
    <property type="entry name" value="2,3-Dihydroxybiphenyl 1,2-Dioxygenase, domain 1"/>
    <property type="match status" value="1"/>
</dbReference>
<reference evidence="10 11" key="1">
    <citation type="submission" date="2019-11" db="EMBL/GenBank/DDBJ databases">
        <title>Metabolism of dissolved organic matter in forest soils.</title>
        <authorList>
            <person name="Cyle K.T."/>
            <person name="Wilhelm R.C."/>
            <person name="Martinez C.E."/>
        </authorList>
    </citation>
    <scope>NUCLEOTIDE SEQUENCE [LARGE SCALE GENOMIC DNA]</scope>
    <source>
        <strain evidence="10 11">5N</strain>
    </source>
</reference>
<keyword evidence="5 8" id="KW-0223">Dioxygenase</keyword>
<dbReference type="GO" id="GO:0008198">
    <property type="term" value="F:ferrous iron binding"/>
    <property type="evidence" value="ECO:0007669"/>
    <property type="project" value="InterPro"/>
</dbReference>
<dbReference type="RefSeq" id="WP_172177437.1">
    <property type="nucleotide sequence ID" value="NZ_WOEZ01000277.1"/>
</dbReference>
<keyword evidence="6 8" id="KW-0560">Oxidoreductase</keyword>
<evidence type="ECO:0000256" key="5">
    <source>
        <dbReference type="ARBA" id="ARBA00022964"/>
    </source>
</evidence>
<proteinExistence type="inferred from homology"/>
<comment type="cofactor">
    <cofactor evidence="1 8">
        <name>Fe(2+)</name>
        <dbReference type="ChEBI" id="CHEBI:29033"/>
    </cofactor>
</comment>
<evidence type="ECO:0000259" key="9">
    <source>
        <dbReference type="PROSITE" id="PS51819"/>
    </source>
</evidence>
<keyword evidence="4 8" id="KW-0058">Aromatic hydrocarbons catabolism</keyword>
<dbReference type="InterPro" id="IPR037523">
    <property type="entry name" value="VOC_core"/>
</dbReference>